<feature type="domain" description="DUF1023" evidence="2">
    <location>
        <begin position="62"/>
        <end position="224"/>
    </location>
</feature>
<evidence type="ECO:0000259" key="2">
    <source>
        <dbReference type="Pfam" id="PF06259"/>
    </source>
</evidence>
<accession>A0A3A4ATQ0</accession>
<evidence type="ECO:0000256" key="1">
    <source>
        <dbReference type="SAM" id="MobiDB-lite"/>
    </source>
</evidence>
<comment type="caution">
    <text evidence="3">The sequence shown here is derived from an EMBL/GenBank/DDBJ whole genome shotgun (WGS) entry which is preliminary data.</text>
</comment>
<keyword evidence="4" id="KW-1185">Reference proteome</keyword>
<reference evidence="3 4" key="1">
    <citation type="submission" date="2018-09" db="EMBL/GenBank/DDBJ databases">
        <title>YIM 75507 draft genome.</title>
        <authorList>
            <person name="Tang S."/>
            <person name="Feng Y."/>
        </authorList>
    </citation>
    <scope>NUCLEOTIDE SEQUENCE [LARGE SCALE GENOMIC DNA]</scope>
    <source>
        <strain evidence="3 4">YIM 75507</strain>
    </source>
</reference>
<dbReference type="InterPro" id="IPR010427">
    <property type="entry name" value="DUF1023"/>
</dbReference>
<evidence type="ECO:0000313" key="3">
    <source>
        <dbReference type="EMBL" id="RJL31675.1"/>
    </source>
</evidence>
<dbReference type="Pfam" id="PF06259">
    <property type="entry name" value="Abhydrolase_8"/>
    <property type="match status" value="1"/>
</dbReference>
<dbReference type="AlphaFoldDB" id="A0A3A4ATQ0"/>
<protein>
    <recommendedName>
        <fullName evidence="2">DUF1023 domain-containing protein</fullName>
    </recommendedName>
</protein>
<dbReference type="OrthoDB" id="5170249at2"/>
<sequence>MTRGLRPRGGRGRGPPIPSFSVVTSHDRKSPARPRFLAGALIALPVLAAVAPPAPDPGDAVRRERRVEVVGDAATADRVVVVVPGSDMTTRTFDRQLRDARALYGEALRQDPSARLAVVAWLGYTTPRAKSAEILTDAMAAPGADALRRYVRGFASSSRARIGLLCHSYGSVVCAKGLRGLPVTDVAFFGSPGTGVDTAADLGTTARVWAGRGTSDWIRLVPNVRLGGVGFGADPTSREYGAGVFDAGDAGHSGYFAPGSPALASLARIALGRTPEAAR</sequence>
<feature type="region of interest" description="Disordered" evidence="1">
    <location>
        <begin position="1"/>
        <end position="28"/>
    </location>
</feature>
<gene>
    <name evidence="3" type="ORF">D5H75_18390</name>
</gene>
<dbReference type="EMBL" id="QZEY01000006">
    <property type="protein sequence ID" value="RJL31675.1"/>
    <property type="molecule type" value="Genomic_DNA"/>
</dbReference>
<evidence type="ECO:0000313" key="4">
    <source>
        <dbReference type="Proteomes" id="UP000265768"/>
    </source>
</evidence>
<dbReference type="Proteomes" id="UP000265768">
    <property type="component" value="Unassembled WGS sequence"/>
</dbReference>
<feature type="compositionally biased region" description="Basic residues" evidence="1">
    <location>
        <begin position="1"/>
        <end position="11"/>
    </location>
</feature>
<proteinExistence type="predicted"/>
<name>A0A3A4ATQ0_9ACTN</name>
<organism evidence="3 4">
    <name type="scientific">Bailinhaonella thermotolerans</name>
    <dbReference type="NCBI Taxonomy" id="1070861"/>
    <lineage>
        <taxon>Bacteria</taxon>
        <taxon>Bacillati</taxon>
        <taxon>Actinomycetota</taxon>
        <taxon>Actinomycetes</taxon>
        <taxon>Streptosporangiales</taxon>
        <taxon>Streptosporangiaceae</taxon>
        <taxon>Bailinhaonella</taxon>
    </lineage>
</organism>